<keyword evidence="3" id="KW-1185">Reference proteome</keyword>
<evidence type="ECO:0000313" key="2">
    <source>
        <dbReference type="EMBL" id="PMD38979.1"/>
    </source>
</evidence>
<name>A0A2J6RKG9_HYAVF</name>
<feature type="signal peptide" evidence="1">
    <location>
        <begin position="1"/>
        <end position="19"/>
    </location>
</feature>
<dbReference type="AlphaFoldDB" id="A0A2J6RKG9"/>
<sequence length="85" mass="9470">MTTILIRSWIAILSQRTGGQVCMGTYSRGSGIKVYDLHGLQRLTEAVMNYDLRFLPGDRGKIGPFPEFCYRVQQLLQATKSCVGG</sequence>
<feature type="chain" id="PRO_5014339674" evidence="1">
    <location>
        <begin position="20"/>
        <end position="85"/>
    </location>
</feature>
<dbReference type="OrthoDB" id="10639834at2759"/>
<organism evidence="2 3">
    <name type="scientific">Hyaloscypha variabilis (strain UAMH 11265 / GT02V1 / F)</name>
    <name type="common">Meliniomyces variabilis</name>
    <dbReference type="NCBI Taxonomy" id="1149755"/>
    <lineage>
        <taxon>Eukaryota</taxon>
        <taxon>Fungi</taxon>
        <taxon>Dikarya</taxon>
        <taxon>Ascomycota</taxon>
        <taxon>Pezizomycotina</taxon>
        <taxon>Leotiomycetes</taxon>
        <taxon>Helotiales</taxon>
        <taxon>Hyaloscyphaceae</taxon>
        <taxon>Hyaloscypha</taxon>
        <taxon>Hyaloscypha variabilis</taxon>
    </lineage>
</organism>
<evidence type="ECO:0000313" key="3">
    <source>
        <dbReference type="Proteomes" id="UP000235786"/>
    </source>
</evidence>
<keyword evidence="1" id="KW-0732">Signal</keyword>
<reference evidence="2" key="1">
    <citation type="submission" date="2016-04" db="EMBL/GenBank/DDBJ databases">
        <title>A degradative enzymes factory behind the ericoid mycorrhizal symbiosis.</title>
        <authorList>
            <consortium name="DOE Joint Genome Institute"/>
            <person name="Martino E."/>
            <person name="Morin E."/>
            <person name="Grelet G."/>
            <person name="Kuo A."/>
            <person name="Kohler A."/>
            <person name="Daghino S."/>
            <person name="Barry K."/>
            <person name="Choi C."/>
            <person name="Cichocki N."/>
            <person name="Clum A."/>
            <person name="Copeland A."/>
            <person name="Hainaut M."/>
            <person name="Haridas S."/>
            <person name="Labutti K."/>
            <person name="Lindquist E."/>
            <person name="Lipzen A."/>
            <person name="Khouja H.-R."/>
            <person name="Murat C."/>
            <person name="Ohm R."/>
            <person name="Olson A."/>
            <person name="Spatafora J."/>
            <person name="Veneault-Fourrey C."/>
            <person name="Henrissat B."/>
            <person name="Grigoriev I."/>
            <person name="Martin F."/>
            <person name="Perotto S."/>
        </authorList>
    </citation>
    <scope>NUCLEOTIDE SEQUENCE [LARGE SCALE GENOMIC DNA]</scope>
    <source>
        <strain evidence="2">F</strain>
    </source>
</reference>
<dbReference type="Proteomes" id="UP000235786">
    <property type="component" value="Unassembled WGS sequence"/>
</dbReference>
<evidence type="ECO:0000256" key="1">
    <source>
        <dbReference type="SAM" id="SignalP"/>
    </source>
</evidence>
<gene>
    <name evidence="2" type="ORF">L207DRAFT_48872</name>
</gene>
<proteinExistence type="predicted"/>
<protein>
    <submittedName>
        <fullName evidence="2">Uncharacterized protein</fullName>
    </submittedName>
</protein>
<accession>A0A2J6RKG9</accession>
<dbReference type="EMBL" id="KZ613947">
    <property type="protein sequence ID" value="PMD38979.1"/>
    <property type="molecule type" value="Genomic_DNA"/>
</dbReference>